<dbReference type="GO" id="GO:0005737">
    <property type="term" value="C:cytoplasm"/>
    <property type="evidence" value="ECO:0007669"/>
    <property type="project" value="UniProtKB-ARBA"/>
</dbReference>
<sequence length="249" mass="28241">MHPFPTAGIPVLLQIGTSVTSLSHILQPNATSGRDIQRVLQSNSWPTTYVRDILYVLQPNNIPVGELRMYYSLIIRLLVNATSVGDPHVLQPNVTSVGDLYVLRPNATSVGNLHVLQHNVTSVCDLRVIQSDGITEGELWYFDIDRNQVAEKLQEKEGMFLVRRSRRAGSGSPYTLCIFHSNRVYNLNIRYRQDGMYALGTPHSDEKTFSTVRELIDYHYRSPITLTKPRSEVLLIEHPLGDIYDETSY</sequence>
<comment type="caution">
    <text evidence="4">The sequence shown here is derived from an EMBL/GenBank/DDBJ whole genome shotgun (WGS) entry which is preliminary data.</text>
</comment>
<dbReference type="PANTHER" id="PTHR14098:SF14">
    <property type="entry name" value="SH2 DOMAIN-CONTAINING PROTEIN"/>
    <property type="match status" value="1"/>
</dbReference>
<dbReference type="PROSITE" id="PS50001">
    <property type="entry name" value="SH2"/>
    <property type="match status" value="1"/>
</dbReference>
<evidence type="ECO:0000256" key="1">
    <source>
        <dbReference type="ARBA" id="ARBA00022999"/>
    </source>
</evidence>
<dbReference type="EMBL" id="JAODUP010000363">
    <property type="protein sequence ID" value="KAK2151430.1"/>
    <property type="molecule type" value="Genomic_DNA"/>
</dbReference>
<proteinExistence type="predicted"/>
<dbReference type="InterPro" id="IPR051751">
    <property type="entry name" value="Immunoreceptor_sig_adapters"/>
</dbReference>
<dbReference type="SUPFAM" id="SSF55550">
    <property type="entry name" value="SH2 domain"/>
    <property type="match status" value="1"/>
</dbReference>
<evidence type="ECO:0000313" key="5">
    <source>
        <dbReference type="Proteomes" id="UP001208570"/>
    </source>
</evidence>
<dbReference type="GO" id="GO:0035556">
    <property type="term" value="P:intracellular signal transduction"/>
    <property type="evidence" value="ECO:0007669"/>
    <property type="project" value="TreeGrafter"/>
</dbReference>
<dbReference type="PANTHER" id="PTHR14098">
    <property type="entry name" value="SH2 DOMAIN CONTAINING PROTEIN"/>
    <property type="match status" value="1"/>
</dbReference>
<dbReference type="GO" id="GO:0007169">
    <property type="term" value="P:cell surface receptor protein tyrosine kinase signaling pathway"/>
    <property type="evidence" value="ECO:0007669"/>
    <property type="project" value="TreeGrafter"/>
</dbReference>
<accession>A0AAD9JFG4</accession>
<keyword evidence="5" id="KW-1185">Reference proteome</keyword>
<name>A0AAD9JFG4_9ANNE</name>
<dbReference type="Gene3D" id="3.30.505.10">
    <property type="entry name" value="SH2 domain"/>
    <property type="match status" value="1"/>
</dbReference>
<evidence type="ECO:0000313" key="4">
    <source>
        <dbReference type="EMBL" id="KAK2151430.1"/>
    </source>
</evidence>
<dbReference type="InterPro" id="IPR000980">
    <property type="entry name" value="SH2"/>
</dbReference>
<evidence type="ECO:0000256" key="2">
    <source>
        <dbReference type="PROSITE-ProRule" id="PRU00191"/>
    </source>
</evidence>
<organism evidence="4 5">
    <name type="scientific">Paralvinella palmiformis</name>
    <dbReference type="NCBI Taxonomy" id="53620"/>
    <lineage>
        <taxon>Eukaryota</taxon>
        <taxon>Metazoa</taxon>
        <taxon>Spiralia</taxon>
        <taxon>Lophotrochozoa</taxon>
        <taxon>Annelida</taxon>
        <taxon>Polychaeta</taxon>
        <taxon>Sedentaria</taxon>
        <taxon>Canalipalpata</taxon>
        <taxon>Terebellida</taxon>
        <taxon>Terebelliformia</taxon>
        <taxon>Alvinellidae</taxon>
        <taxon>Paralvinella</taxon>
    </lineage>
</organism>
<keyword evidence="1 2" id="KW-0727">SH2 domain</keyword>
<gene>
    <name evidence="4" type="ORF">LSH36_363g01009</name>
</gene>
<dbReference type="SMART" id="SM00252">
    <property type="entry name" value="SH2"/>
    <property type="match status" value="1"/>
</dbReference>
<dbReference type="InterPro" id="IPR036860">
    <property type="entry name" value="SH2_dom_sf"/>
</dbReference>
<reference evidence="4" key="1">
    <citation type="journal article" date="2023" name="Mol. Biol. Evol.">
        <title>Third-Generation Sequencing Reveals the Adaptive Role of the Epigenome in Three Deep-Sea Polychaetes.</title>
        <authorList>
            <person name="Perez M."/>
            <person name="Aroh O."/>
            <person name="Sun Y."/>
            <person name="Lan Y."/>
            <person name="Juniper S.K."/>
            <person name="Young C.R."/>
            <person name="Angers B."/>
            <person name="Qian P.Y."/>
        </authorList>
    </citation>
    <scope>NUCLEOTIDE SEQUENCE</scope>
    <source>
        <strain evidence="4">P08H-3</strain>
    </source>
</reference>
<dbReference type="Pfam" id="PF00017">
    <property type="entry name" value="SH2"/>
    <property type="match status" value="1"/>
</dbReference>
<dbReference type="AlphaFoldDB" id="A0AAD9JFG4"/>
<dbReference type="Proteomes" id="UP001208570">
    <property type="component" value="Unassembled WGS sequence"/>
</dbReference>
<protein>
    <recommendedName>
        <fullName evidence="3">SH2 domain-containing protein</fullName>
    </recommendedName>
</protein>
<evidence type="ECO:0000259" key="3">
    <source>
        <dbReference type="PROSITE" id="PS50001"/>
    </source>
</evidence>
<feature type="domain" description="SH2" evidence="3">
    <location>
        <begin position="140"/>
        <end position="240"/>
    </location>
</feature>